<protein>
    <submittedName>
        <fullName evidence="1">Uncharacterized protein</fullName>
    </submittedName>
</protein>
<evidence type="ECO:0000313" key="2">
    <source>
        <dbReference type="Proteomes" id="UP001163603"/>
    </source>
</evidence>
<keyword evidence="2" id="KW-1185">Reference proteome</keyword>
<evidence type="ECO:0000313" key="1">
    <source>
        <dbReference type="EMBL" id="KAJ0048593.1"/>
    </source>
</evidence>
<accession>A0ACC0ZC18</accession>
<comment type="caution">
    <text evidence="1">The sequence shown here is derived from an EMBL/GenBank/DDBJ whole genome shotgun (WGS) entry which is preliminary data.</text>
</comment>
<proteinExistence type="predicted"/>
<name>A0ACC0ZC18_9ROSI</name>
<dbReference type="EMBL" id="CM047737">
    <property type="protein sequence ID" value="KAJ0048593.1"/>
    <property type="molecule type" value="Genomic_DNA"/>
</dbReference>
<dbReference type="Proteomes" id="UP001163603">
    <property type="component" value="Chromosome 2"/>
</dbReference>
<reference evidence="2" key="1">
    <citation type="journal article" date="2023" name="G3 (Bethesda)">
        <title>Genome assembly and association tests identify interacting loci associated with vigor, precocity, and sex in interspecific pistachio rootstocks.</title>
        <authorList>
            <person name="Palmer W."/>
            <person name="Jacygrad E."/>
            <person name="Sagayaradj S."/>
            <person name="Cavanaugh K."/>
            <person name="Han R."/>
            <person name="Bertier L."/>
            <person name="Beede B."/>
            <person name="Kafkas S."/>
            <person name="Golino D."/>
            <person name="Preece J."/>
            <person name="Michelmore R."/>
        </authorList>
    </citation>
    <scope>NUCLEOTIDE SEQUENCE [LARGE SCALE GENOMIC DNA]</scope>
</reference>
<gene>
    <name evidence="1" type="ORF">Pint_16195</name>
</gene>
<sequence>MNALVEAVSNLSNRLQVYDVKVRELSRDQKLMRQQIEETQIIVTTPEKWDIVTRKSGDRTYTQLVKLLIIDEIHLLHDNGGPALENAALENDTLASFLEESVSHGILQSHTDIVKSNDIKDLLPYGFAIHHAGMTRGDREFVENLFGDGHVQVLVSTATPAWEVNLSAHTVIIKGTQIYNPEKGSWTELSPLDIMQMLGRAGRP</sequence>
<organism evidence="1 2">
    <name type="scientific">Pistacia integerrima</name>
    <dbReference type="NCBI Taxonomy" id="434235"/>
    <lineage>
        <taxon>Eukaryota</taxon>
        <taxon>Viridiplantae</taxon>
        <taxon>Streptophyta</taxon>
        <taxon>Embryophyta</taxon>
        <taxon>Tracheophyta</taxon>
        <taxon>Spermatophyta</taxon>
        <taxon>Magnoliopsida</taxon>
        <taxon>eudicotyledons</taxon>
        <taxon>Gunneridae</taxon>
        <taxon>Pentapetalae</taxon>
        <taxon>rosids</taxon>
        <taxon>malvids</taxon>
        <taxon>Sapindales</taxon>
        <taxon>Anacardiaceae</taxon>
        <taxon>Pistacia</taxon>
    </lineage>
</organism>